<evidence type="ECO:0000313" key="6">
    <source>
        <dbReference type="Proteomes" id="UP001179121"/>
    </source>
</evidence>
<keyword evidence="2" id="KW-0051">Antiviral defense</keyword>
<dbReference type="EMBL" id="OX365700">
    <property type="protein sequence ID" value="CAI4030042.1"/>
    <property type="molecule type" value="Genomic_DNA"/>
</dbReference>
<protein>
    <submittedName>
        <fullName evidence="5">CRISPR-associated protein Cas10/Cmr2, subtype III-B</fullName>
    </submittedName>
</protein>
<dbReference type="RefSeq" id="WP_289267048.1">
    <property type="nucleotide sequence ID" value="NZ_OX365700.1"/>
</dbReference>
<organism evidence="5 6">
    <name type="scientific">Nitrospira tepida</name>
    <dbReference type="NCBI Taxonomy" id="2973512"/>
    <lineage>
        <taxon>Bacteria</taxon>
        <taxon>Pseudomonadati</taxon>
        <taxon>Nitrospirota</taxon>
        <taxon>Nitrospiria</taxon>
        <taxon>Nitrospirales</taxon>
        <taxon>Nitrospiraceae</taxon>
        <taxon>Nitrospira</taxon>
    </lineage>
</organism>
<evidence type="ECO:0000256" key="2">
    <source>
        <dbReference type="ARBA" id="ARBA00023118"/>
    </source>
</evidence>
<dbReference type="AlphaFoldDB" id="A0AA86MW29"/>
<feature type="domain" description="CRISPR-associated protein Cmr2 N-terminal" evidence="3">
    <location>
        <begin position="234"/>
        <end position="359"/>
    </location>
</feature>
<dbReference type="InterPro" id="IPR024615">
    <property type="entry name" value="CRISPR-assoc_Cmr2_N"/>
</dbReference>
<evidence type="ECO:0000313" key="5">
    <source>
        <dbReference type="EMBL" id="CAI4030042.1"/>
    </source>
</evidence>
<dbReference type="InterPro" id="IPR038242">
    <property type="entry name" value="Cmr2_N"/>
</dbReference>
<evidence type="ECO:0000259" key="4">
    <source>
        <dbReference type="Pfam" id="PF22335"/>
    </source>
</evidence>
<evidence type="ECO:0000259" key="3">
    <source>
        <dbReference type="Pfam" id="PF12469"/>
    </source>
</evidence>
<dbReference type="Gene3D" id="3.30.70.2220">
    <property type="entry name" value="CRISPR-Cas system, Cmr2 subunit, D1 domain, cysteine cluster"/>
    <property type="match status" value="1"/>
</dbReference>
<feature type="domain" description="Cas10/Cmr2 second palm" evidence="4">
    <location>
        <begin position="690"/>
        <end position="887"/>
    </location>
</feature>
<keyword evidence="6" id="KW-1185">Reference proteome</keyword>
<dbReference type="Pfam" id="PF22335">
    <property type="entry name" value="Cas10-Cmr2_palm2"/>
    <property type="match status" value="1"/>
</dbReference>
<dbReference type="Gene3D" id="3.30.70.270">
    <property type="match status" value="1"/>
</dbReference>
<evidence type="ECO:0000256" key="1">
    <source>
        <dbReference type="ARBA" id="ARBA00022741"/>
    </source>
</evidence>
<gene>
    <name evidence="5" type="ORF">DNFV4_00466</name>
</gene>
<accession>A0AA86MW29</accession>
<dbReference type="NCBIfam" id="TIGR02577">
    <property type="entry name" value="cas_TM1794_Cmr2"/>
    <property type="match status" value="1"/>
</dbReference>
<dbReference type="InterPro" id="IPR054767">
    <property type="entry name" value="Cas10-Cmr2_palm2"/>
</dbReference>
<dbReference type="InterPro" id="IPR013407">
    <property type="entry name" value="CRISPR-assoc_prot_Cmr2"/>
</dbReference>
<dbReference type="Pfam" id="PF12469">
    <property type="entry name" value="Cmr2_N"/>
    <property type="match status" value="1"/>
</dbReference>
<sequence length="1022" mass="114000">MNDDLIWQTKLAARLHDPAEKALVLLRDPEGHEGGTSRALHRDLGFHNLPVKEWLDPDNAQVLDTVLFKHGIPIAMYKTVKRADWWAAGADRPQWPVDTVPTKSGETTTSRVVNWARVRWTEVPVLIHPLTGTPFDLGHLADTDIGDIKARSFEHFSRLIVKEGEHVDWKRTLLAFWRFGPELREGKDSGQLGHLWPLLPAETRVPDHSIWDHLDLTSAFAGGFASDPQGEVALLALSIGPVQSFIAAARSTSDLWAGSHLLSRLSWEAMKVVCERLGPDAILFPRLRGIPQVDVWLRDEMKLPAQWFAGCNWTERTTDANPLFAAALPNRFVAVVPASQSREIAQAVEARVRTWLQDLGKNIVDRLLEAAGLADGTDKHCHRQMREQLQGFPEVHWAAVPFSLIRARDESKQTDLDVTQLSEAMAPFFGVAPGQACGFLETPAWEVLQKEAKFADGTTFFSPKPGVLYPAVYDLAERVLAAAKSVRSFEQVEQKGWRDSLTGESEWLTDDPVLLNVPPGKRKSRRDEGFREGDHVETLWTHLADEKPAWAKKGEHLGALSAIKRLWPSLFAEEVARATGQPVGQVPRFVVSTHTMALAYQLDQWLDAGAPMGGELRDRLADTDSVPLPRKLARKYGQRDVLEFAKRLPGLLDAVREGENERALRKVEGLIKEAFALADGGQKEVRLETYYALLLMDGDHMGRILSGDARYAITYQESFHPEVQQRFKEQAQHHDTIKAYGEQKRALSPNRHLAISGALNDFALHVVPEVIESEHLGRVLYAGGDDVLAMLPVVDVCSAMRRLRCGYSGHDPEQAALDWRAVRRETRMVVKEGYAFLRGQLMRMMGEKATASCGAVIAHHQAPLAMVLRELRAAEQRAKKEGGRDAFSITVIKRSGGVLSLTAKWGEPLDVLVALRNFLAEPAVSRRAVYNSLLWLQDLPPDASAGMLGSLLAYQFGRQTSRIEVWHKHEGPLLSNRIAALACKEKARLDWLARFMGVAEFLAREARVNVKDAEPATAKLSR</sequence>
<name>A0AA86MW29_9BACT</name>
<dbReference type="InterPro" id="IPR043128">
    <property type="entry name" value="Rev_trsase/Diguanyl_cyclase"/>
</dbReference>
<dbReference type="GO" id="GO:0051607">
    <property type="term" value="P:defense response to virus"/>
    <property type="evidence" value="ECO:0007669"/>
    <property type="project" value="UniProtKB-KW"/>
</dbReference>
<dbReference type="Proteomes" id="UP001179121">
    <property type="component" value="Chromosome"/>
</dbReference>
<dbReference type="GO" id="GO:0000166">
    <property type="term" value="F:nucleotide binding"/>
    <property type="evidence" value="ECO:0007669"/>
    <property type="project" value="UniProtKB-KW"/>
</dbReference>
<proteinExistence type="predicted"/>
<keyword evidence="1" id="KW-0547">Nucleotide-binding</keyword>
<dbReference type="KEGG" id="nti:DNFV4_00466"/>
<reference evidence="5" key="1">
    <citation type="submission" date="2022-10" db="EMBL/GenBank/DDBJ databases">
        <authorList>
            <person name="Koch H."/>
        </authorList>
    </citation>
    <scope>NUCLEOTIDE SEQUENCE</scope>
    <source>
        <strain evidence="5">DNF</strain>
    </source>
</reference>